<dbReference type="PROSITE" id="PS50112">
    <property type="entry name" value="PAS"/>
    <property type="match status" value="1"/>
</dbReference>
<sequence>MVDHETTRAGEAASGFRARPLWAHVTALAVALLVPALVIIGLLAQSWVQAEQARMEERTATLNAHAVEQIDRFLTGQIAMLQALATSPALEAGDFARFDRQARELVSLQRVNVVLCDPDGQQRVNTRLPWGTPLPRVVLETGRIVRETGAPAISGLFRNAAGTPTIVVTVPVWRDGTLAYFLNASLPASLFGDFLRDSGVTAPYSGSVADRTGTIIGRSVDTDAAAGKPLPGFGTVTGPTGRWSGRNLSGIPVFGTHHRSALSGWTVTIGIAQAALQAPFATSVMVLAPVILGLGFIALVASALVGRRILLAKTLLARAAADLGRGALLAPPVTPIREVNEVGAVLAQTSATLHRQADALRRSNADLEDRIAARTRELVAKEAVLTTTLDAMDQGLIMVDAGGTVAVANRRLSELLDLDPAFLAARPSSAEMRRVLNAAGEYAAVDPAFERAIAAGNLAVLGARYERTRPNGTVLEVHNARTAEGGVLRTLTDITARRAAETGLRHKTALLDATLANMDQGVLVIDADGIVQLCNERAVDLLGLPPDYRHSKPAFADLVAWQNASGEFGDARPEREPWLKLQGDLLGAPPVYERARPNGTVLEVRTVRLAEGGAIRTFSDVTERKQRELAVLDANRVAEAARRQAEAAQRQAEAALRQAEAAQRQAETASAAKTEFLATMSHEIRTPLNGVIGYAELLLQDGSLPPAQARSAARIQEAGQALLTVVNDVLDFSKIEAGQIDLDPQPFAPAALADTAVSIVRTTADAKRLALTVRADPRLAPRLVGDPDRLRQVLLNLLNNAIKFTPAGRVTLRLASTPLADGRHTLRVAVSDTGIGIPAEQHGRLFQRFSQVDGSIQRRFGGTGLGLAISRRLVETMGGEIGVESRPGAGSTFWFAVPLAEAADDAAARAQPAPAPLARPARILLVEDSPINQEIACAILERRGHHVTVVGDGAEAISAVQAGPHDLVLMDVQMPGMDGLTATRHIRELGPPASRLPIVALTANVLPQQVAQFRAAGMDDHVGKPFRPDELLATVERWSAARAAGAPLPADAA</sequence>
<dbReference type="FunFam" id="3.30.565.10:FF:000010">
    <property type="entry name" value="Sensor histidine kinase RcsC"/>
    <property type="match status" value="1"/>
</dbReference>
<dbReference type="CDD" id="cd00130">
    <property type="entry name" value="PAS"/>
    <property type="match status" value="1"/>
</dbReference>
<reference evidence="19 20" key="1">
    <citation type="submission" date="2019-04" db="EMBL/GenBank/DDBJ databases">
        <authorList>
            <person name="Feng G."/>
            <person name="Zhu H."/>
        </authorList>
    </citation>
    <scope>NUCLEOTIDE SEQUENCE [LARGE SCALE GENOMIC DNA]</scope>
    <source>
        <strain evidence="19 20">6HR-1</strain>
    </source>
</reference>
<comment type="subcellular location">
    <subcellularLocation>
        <location evidence="2">Membrane</location>
    </subcellularLocation>
</comment>
<keyword evidence="6 15" id="KW-0812">Transmembrane</keyword>
<dbReference type="Pfam" id="PF00072">
    <property type="entry name" value="Response_reg"/>
    <property type="match status" value="1"/>
</dbReference>
<evidence type="ECO:0000313" key="20">
    <source>
        <dbReference type="Proteomes" id="UP000297535"/>
    </source>
</evidence>
<keyword evidence="5" id="KW-0808">Transferase</keyword>
<dbReference type="Gene3D" id="3.30.565.10">
    <property type="entry name" value="Histidine kinase-like ATPase, C-terminal domain"/>
    <property type="match status" value="1"/>
</dbReference>
<dbReference type="Gene3D" id="1.10.287.130">
    <property type="match status" value="1"/>
</dbReference>
<evidence type="ECO:0000256" key="5">
    <source>
        <dbReference type="ARBA" id="ARBA00022679"/>
    </source>
</evidence>
<feature type="coiled-coil region" evidence="14">
    <location>
        <begin position="631"/>
        <end position="672"/>
    </location>
</feature>
<evidence type="ECO:0000256" key="8">
    <source>
        <dbReference type="ARBA" id="ARBA00022777"/>
    </source>
</evidence>
<evidence type="ECO:0000256" key="12">
    <source>
        <dbReference type="ARBA" id="ARBA00023136"/>
    </source>
</evidence>
<dbReference type="Pfam" id="PF12860">
    <property type="entry name" value="PAS_7"/>
    <property type="match status" value="2"/>
</dbReference>
<protein>
    <recommendedName>
        <fullName evidence="3">histidine kinase</fullName>
        <ecNumber evidence="3">2.7.13.3</ecNumber>
    </recommendedName>
</protein>
<dbReference type="SUPFAM" id="SSF55874">
    <property type="entry name" value="ATPase domain of HSP90 chaperone/DNA topoisomerase II/histidine kinase"/>
    <property type="match status" value="1"/>
</dbReference>
<evidence type="ECO:0000256" key="1">
    <source>
        <dbReference type="ARBA" id="ARBA00000085"/>
    </source>
</evidence>
<keyword evidence="11" id="KW-0902">Two-component regulatory system</keyword>
<dbReference type="Pfam" id="PF00512">
    <property type="entry name" value="HisKA"/>
    <property type="match status" value="1"/>
</dbReference>
<feature type="coiled-coil region" evidence="14">
    <location>
        <begin position="350"/>
        <end position="377"/>
    </location>
</feature>
<feature type="domain" description="Histidine kinase" evidence="16">
    <location>
        <begin position="679"/>
        <end position="901"/>
    </location>
</feature>
<feature type="transmembrane region" description="Helical" evidence="15">
    <location>
        <begin position="286"/>
        <end position="306"/>
    </location>
</feature>
<feature type="modified residue" description="4-aspartylphosphate" evidence="13">
    <location>
        <position position="971"/>
    </location>
</feature>
<dbReference type="SUPFAM" id="SSF55785">
    <property type="entry name" value="PYP-like sensor domain (PAS domain)"/>
    <property type="match status" value="3"/>
</dbReference>
<evidence type="ECO:0000256" key="15">
    <source>
        <dbReference type="SAM" id="Phobius"/>
    </source>
</evidence>
<dbReference type="SUPFAM" id="SSF52172">
    <property type="entry name" value="CheY-like"/>
    <property type="match status" value="1"/>
</dbReference>
<dbReference type="EC" id="2.7.13.3" evidence="3"/>
<comment type="catalytic activity">
    <reaction evidence="1">
        <text>ATP + protein L-histidine = ADP + protein N-phospho-L-histidine.</text>
        <dbReference type="EC" id="2.7.13.3"/>
    </reaction>
</comment>
<keyword evidence="9" id="KW-0067">ATP-binding</keyword>
<evidence type="ECO:0000256" key="9">
    <source>
        <dbReference type="ARBA" id="ARBA00022840"/>
    </source>
</evidence>
<dbReference type="SMART" id="SM00387">
    <property type="entry name" value="HATPase_c"/>
    <property type="match status" value="1"/>
</dbReference>
<accession>A0A4Z0NL59</accession>
<dbReference type="CDD" id="cd16922">
    <property type="entry name" value="HATPase_EvgS-ArcB-TorS-like"/>
    <property type="match status" value="1"/>
</dbReference>
<dbReference type="RefSeq" id="WP_135417110.1">
    <property type="nucleotide sequence ID" value="NZ_SRLB01000015.1"/>
</dbReference>
<dbReference type="OrthoDB" id="9789782at2"/>
<dbReference type="Proteomes" id="UP000297535">
    <property type="component" value="Unassembled WGS sequence"/>
</dbReference>
<dbReference type="GO" id="GO:0016020">
    <property type="term" value="C:membrane"/>
    <property type="evidence" value="ECO:0007669"/>
    <property type="project" value="UniProtKB-SubCell"/>
</dbReference>
<dbReference type="Gene3D" id="3.40.50.2300">
    <property type="match status" value="1"/>
</dbReference>
<evidence type="ECO:0000256" key="13">
    <source>
        <dbReference type="PROSITE-ProRule" id="PRU00169"/>
    </source>
</evidence>
<keyword evidence="7" id="KW-0547">Nucleotide-binding</keyword>
<keyword evidence="12 15" id="KW-0472">Membrane</keyword>
<name>A0A4Z0NL59_9HYPH</name>
<keyword evidence="4 13" id="KW-0597">Phosphoprotein</keyword>
<dbReference type="Gene3D" id="3.30.450.20">
    <property type="entry name" value="PAS domain"/>
    <property type="match status" value="3"/>
</dbReference>
<dbReference type="InterPro" id="IPR011006">
    <property type="entry name" value="CheY-like_superfamily"/>
</dbReference>
<gene>
    <name evidence="19" type="ORF">EU555_20615</name>
</gene>
<dbReference type="CDD" id="cd17546">
    <property type="entry name" value="REC_hyHK_CKI1_RcsC-like"/>
    <property type="match status" value="1"/>
</dbReference>
<evidence type="ECO:0000256" key="6">
    <source>
        <dbReference type="ARBA" id="ARBA00022692"/>
    </source>
</evidence>
<dbReference type="PROSITE" id="PS50110">
    <property type="entry name" value="RESPONSE_REGULATORY"/>
    <property type="match status" value="1"/>
</dbReference>
<evidence type="ECO:0000259" key="16">
    <source>
        <dbReference type="PROSITE" id="PS50109"/>
    </source>
</evidence>
<evidence type="ECO:0000313" key="19">
    <source>
        <dbReference type="EMBL" id="TGD97167.1"/>
    </source>
</evidence>
<evidence type="ECO:0000256" key="7">
    <source>
        <dbReference type="ARBA" id="ARBA00022741"/>
    </source>
</evidence>
<feature type="domain" description="Response regulatory" evidence="17">
    <location>
        <begin position="922"/>
        <end position="1039"/>
    </location>
</feature>
<dbReference type="InterPro" id="IPR035965">
    <property type="entry name" value="PAS-like_dom_sf"/>
</dbReference>
<keyword evidence="14" id="KW-0175">Coiled coil</keyword>
<comment type="caution">
    <text evidence="19">The sequence shown here is derived from an EMBL/GenBank/DDBJ whole genome shotgun (WGS) entry which is preliminary data.</text>
</comment>
<proteinExistence type="predicted"/>
<evidence type="ECO:0000256" key="10">
    <source>
        <dbReference type="ARBA" id="ARBA00022989"/>
    </source>
</evidence>
<evidence type="ECO:0000256" key="3">
    <source>
        <dbReference type="ARBA" id="ARBA00012438"/>
    </source>
</evidence>
<feature type="domain" description="PAS" evidence="18">
    <location>
        <begin position="507"/>
        <end position="547"/>
    </location>
</feature>
<dbReference type="InterPro" id="IPR003594">
    <property type="entry name" value="HATPase_dom"/>
</dbReference>
<evidence type="ECO:0000256" key="2">
    <source>
        <dbReference type="ARBA" id="ARBA00004370"/>
    </source>
</evidence>
<keyword evidence="8" id="KW-0418">Kinase</keyword>
<dbReference type="PRINTS" id="PR00344">
    <property type="entry name" value="BCTRLSENSOR"/>
</dbReference>
<feature type="transmembrane region" description="Helical" evidence="15">
    <location>
        <begin position="21"/>
        <end position="44"/>
    </location>
</feature>
<evidence type="ECO:0000256" key="11">
    <source>
        <dbReference type="ARBA" id="ARBA00023012"/>
    </source>
</evidence>
<evidence type="ECO:0000256" key="14">
    <source>
        <dbReference type="SAM" id="Coils"/>
    </source>
</evidence>
<dbReference type="CDD" id="cd00082">
    <property type="entry name" value="HisKA"/>
    <property type="match status" value="1"/>
</dbReference>
<keyword evidence="10 15" id="KW-1133">Transmembrane helix</keyword>
<dbReference type="PANTHER" id="PTHR45339">
    <property type="entry name" value="HYBRID SIGNAL TRANSDUCTION HISTIDINE KINASE J"/>
    <property type="match status" value="1"/>
</dbReference>
<dbReference type="GO" id="GO:0005524">
    <property type="term" value="F:ATP binding"/>
    <property type="evidence" value="ECO:0007669"/>
    <property type="project" value="UniProtKB-KW"/>
</dbReference>
<dbReference type="PANTHER" id="PTHR45339:SF3">
    <property type="entry name" value="HISTIDINE KINASE"/>
    <property type="match status" value="1"/>
</dbReference>
<dbReference type="InterPro" id="IPR036890">
    <property type="entry name" value="HATPase_C_sf"/>
</dbReference>
<dbReference type="AlphaFoldDB" id="A0A4Z0NL59"/>
<dbReference type="SMART" id="SM00388">
    <property type="entry name" value="HisKA"/>
    <property type="match status" value="1"/>
</dbReference>
<evidence type="ECO:0000259" key="18">
    <source>
        <dbReference type="PROSITE" id="PS50112"/>
    </source>
</evidence>
<dbReference type="InterPro" id="IPR003661">
    <property type="entry name" value="HisK_dim/P_dom"/>
</dbReference>
<evidence type="ECO:0000256" key="4">
    <source>
        <dbReference type="ARBA" id="ARBA00022553"/>
    </source>
</evidence>
<evidence type="ECO:0000259" key="17">
    <source>
        <dbReference type="PROSITE" id="PS50110"/>
    </source>
</evidence>
<dbReference type="InterPro" id="IPR004358">
    <property type="entry name" value="Sig_transdc_His_kin-like_C"/>
</dbReference>
<dbReference type="EMBL" id="SRLB01000015">
    <property type="protein sequence ID" value="TGD97167.1"/>
    <property type="molecule type" value="Genomic_DNA"/>
</dbReference>
<keyword evidence="20" id="KW-1185">Reference proteome</keyword>
<dbReference type="InterPro" id="IPR001789">
    <property type="entry name" value="Sig_transdc_resp-reg_receiver"/>
</dbReference>
<dbReference type="InterPro" id="IPR036097">
    <property type="entry name" value="HisK_dim/P_sf"/>
</dbReference>
<dbReference type="GO" id="GO:0000155">
    <property type="term" value="F:phosphorelay sensor kinase activity"/>
    <property type="evidence" value="ECO:0007669"/>
    <property type="project" value="InterPro"/>
</dbReference>
<organism evidence="19 20">
    <name type="scientific">Methylobacterium nonmethylotrophicum</name>
    <dbReference type="NCBI Taxonomy" id="1141884"/>
    <lineage>
        <taxon>Bacteria</taxon>
        <taxon>Pseudomonadati</taxon>
        <taxon>Pseudomonadota</taxon>
        <taxon>Alphaproteobacteria</taxon>
        <taxon>Hyphomicrobiales</taxon>
        <taxon>Methylobacteriaceae</taxon>
        <taxon>Methylobacterium</taxon>
    </lineage>
</organism>
<dbReference type="SUPFAM" id="SSF47384">
    <property type="entry name" value="Homodimeric domain of signal transducing histidine kinase"/>
    <property type="match status" value="1"/>
</dbReference>
<dbReference type="InterPro" id="IPR000014">
    <property type="entry name" value="PAS"/>
</dbReference>
<dbReference type="Pfam" id="PF02518">
    <property type="entry name" value="HATPase_c"/>
    <property type="match status" value="1"/>
</dbReference>
<dbReference type="PROSITE" id="PS50109">
    <property type="entry name" value="HIS_KIN"/>
    <property type="match status" value="1"/>
</dbReference>
<dbReference type="InterPro" id="IPR005467">
    <property type="entry name" value="His_kinase_dom"/>
</dbReference>
<dbReference type="SMART" id="SM00448">
    <property type="entry name" value="REC"/>
    <property type="match status" value="1"/>
</dbReference>
<dbReference type="FunFam" id="1.10.287.130:FF:000004">
    <property type="entry name" value="Ethylene receptor 1"/>
    <property type="match status" value="1"/>
</dbReference>
<dbReference type="SMART" id="SM00091">
    <property type="entry name" value="PAS"/>
    <property type="match status" value="2"/>
</dbReference>